<keyword evidence="2" id="KW-1185">Reference proteome</keyword>
<evidence type="ECO:0000313" key="2">
    <source>
        <dbReference type="Proteomes" id="UP001228504"/>
    </source>
</evidence>
<name>A0ABT9UWA2_9FIRM</name>
<proteinExistence type="predicted"/>
<organism evidence="1 2">
    <name type="scientific">Eubacterium multiforme</name>
    <dbReference type="NCBI Taxonomy" id="83339"/>
    <lineage>
        <taxon>Bacteria</taxon>
        <taxon>Bacillati</taxon>
        <taxon>Bacillota</taxon>
        <taxon>Clostridia</taxon>
        <taxon>Eubacteriales</taxon>
        <taxon>Eubacteriaceae</taxon>
        <taxon>Eubacterium</taxon>
    </lineage>
</organism>
<accession>A0ABT9UWA2</accession>
<protein>
    <submittedName>
        <fullName evidence="1">Uncharacterized protein</fullName>
    </submittedName>
</protein>
<dbReference type="EMBL" id="JAUSUF010000011">
    <property type="protein sequence ID" value="MDQ0150607.1"/>
    <property type="molecule type" value="Genomic_DNA"/>
</dbReference>
<sequence>MKALMVFYKVKLIFGEEENTKMSLFDKVMAICSATTIMH</sequence>
<dbReference type="Proteomes" id="UP001228504">
    <property type="component" value="Unassembled WGS sequence"/>
</dbReference>
<comment type="caution">
    <text evidence="1">The sequence shown here is derived from an EMBL/GenBank/DDBJ whole genome shotgun (WGS) entry which is preliminary data.</text>
</comment>
<evidence type="ECO:0000313" key="1">
    <source>
        <dbReference type="EMBL" id="MDQ0150607.1"/>
    </source>
</evidence>
<reference evidence="1 2" key="1">
    <citation type="submission" date="2023-07" db="EMBL/GenBank/DDBJ databases">
        <title>Genomic Encyclopedia of Type Strains, Phase IV (KMG-IV): sequencing the most valuable type-strain genomes for metagenomic binning, comparative biology and taxonomic classification.</title>
        <authorList>
            <person name="Goeker M."/>
        </authorList>
    </citation>
    <scope>NUCLEOTIDE SEQUENCE [LARGE SCALE GENOMIC DNA]</scope>
    <source>
        <strain evidence="1 2">DSM 20694</strain>
    </source>
</reference>
<gene>
    <name evidence="1" type="ORF">J2S18_002556</name>
</gene>